<proteinExistence type="predicted"/>
<dbReference type="GO" id="GO:0003677">
    <property type="term" value="F:DNA binding"/>
    <property type="evidence" value="ECO:0007669"/>
    <property type="project" value="UniProtKB-KW"/>
</dbReference>
<dbReference type="AlphaFoldDB" id="A0A1I5Y4A6"/>
<dbReference type="PANTHER" id="PTHR46558">
    <property type="entry name" value="TRACRIPTIONAL REGULATORY PROTEIN-RELATED-RELATED"/>
    <property type="match status" value="1"/>
</dbReference>
<dbReference type="EMBL" id="FOXW01000006">
    <property type="protein sequence ID" value="SFQ38787.1"/>
    <property type="molecule type" value="Genomic_DNA"/>
</dbReference>
<gene>
    <name evidence="3" type="ORF">SAMN04488506_1764</name>
</gene>
<dbReference type="SMART" id="SM00530">
    <property type="entry name" value="HTH_XRE"/>
    <property type="match status" value="1"/>
</dbReference>
<dbReference type="SUPFAM" id="SSF47413">
    <property type="entry name" value="lambda repressor-like DNA-binding domains"/>
    <property type="match status" value="1"/>
</dbReference>
<dbReference type="CDD" id="cd00093">
    <property type="entry name" value="HTH_XRE"/>
    <property type="match status" value="1"/>
</dbReference>
<dbReference type="PANTHER" id="PTHR46558:SF4">
    <property type="entry name" value="DNA-BIDING PHAGE PROTEIN"/>
    <property type="match status" value="1"/>
</dbReference>
<evidence type="ECO:0000313" key="4">
    <source>
        <dbReference type="Proteomes" id="UP000199136"/>
    </source>
</evidence>
<dbReference type="RefSeq" id="WP_092480796.1">
    <property type="nucleotide sequence ID" value="NZ_FOXW01000006.1"/>
</dbReference>
<evidence type="ECO:0000256" key="1">
    <source>
        <dbReference type="ARBA" id="ARBA00023125"/>
    </source>
</evidence>
<accession>A0A1I5Y4A6</accession>
<keyword evidence="4" id="KW-1185">Reference proteome</keyword>
<sequence>MKQSKVLSNKIPLLRAEHKMTQKELAEKSGVSRQTIISIEKNRYTPSLTLAFDIANVFGEGIENVFEYKEEK</sequence>
<organism evidence="3 4">
    <name type="scientific">Desemzia incerta</name>
    <dbReference type="NCBI Taxonomy" id="82801"/>
    <lineage>
        <taxon>Bacteria</taxon>
        <taxon>Bacillati</taxon>
        <taxon>Bacillota</taxon>
        <taxon>Bacilli</taxon>
        <taxon>Lactobacillales</taxon>
        <taxon>Carnobacteriaceae</taxon>
        <taxon>Desemzia</taxon>
    </lineage>
</organism>
<keyword evidence="1" id="KW-0238">DNA-binding</keyword>
<feature type="domain" description="HTH cro/C1-type" evidence="2">
    <location>
        <begin position="14"/>
        <end position="65"/>
    </location>
</feature>
<dbReference type="InterPro" id="IPR010982">
    <property type="entry name" value="Lambda_DNA-bd_dom_sf"/>
</dbReference>
<evidence type="ECO:0000259" key="2">
    <source>
        <dbReference type="PROSITE" id="PS50943"/>
    </source>
</evidence>
<dbReference type="Pfam" id="PF01381">
    <property type="entry name" value="HTH_3"/>
    <property type="match status" value="1"/>
</dbReference>
<evidence type="ECO:0000313" key="3">
    <source>
        <dbReference type="EMBL" id="SFQ38787.1"/>
    </source>
</evidence>
<reference evidence="3 4" key="1">
    <citation type="submission" date="2016-10" db="EMBL/GenBank/DDBJ databases">
        <authorList>
            <person name="de Groot N.N."/>
        </authorList>
    </citation>
    <scope>NUCLEOTIDE SEQUENCE [LARGE SCALE GENOMIC DNA]</scope>
    <source>
        <strain evidence="3 4">DSM 20581</strain>
    </source>
</reference>
<protein>
    <submittedName>
        <fullName evidence="3">Transcriptional regulator</fullName>
    </submittedName>
</protein>
<dbReference type="PROSITE" id="PS50943">
    <property type="entry name" value="HTH_CROC1"/>
    <property type="match status" value="1"/>
</dbReference>
<dbReference type="STRING" id="82801.SAMN04488506_1764"/>
<name>A0A1I5Y4A6_9LACT</name>
<dbReference type="Proteomes" id="UP000199136">
    <property type="component" value="Unassembled WGS sequence"/>
</dbReference>
<dbReference type="InterPro" id="IPR001387">
    <property type="entry name" value="Cro/C1-type_HTH"/>
</dbReference>
<dbReference type="Gene3D" id="1.10.260.40">
    <property type="entry name" value="lambda repressor-like DNA-binding domains"/>
    <property type="match status" value="1"/>
</dbReference>